<protein>
    <submittedName>
        <fullName evidence="1">Uncharacterized protein</fullName>
    </submittedName>
</protein>
<accession>A0A1Z5RN04</accession>
<dbReference type="Gramene" id="OQU84971">
    <property type="protein sequence ID" value="OQU84971"/>
    <property type="gene ID" value="SORBI_3004G152601"/>
</dbReference>
<sequence length="66" mass="6710">MGDDGVEVEAPVGDGLPVVVWPCGGGGGATASRCCTPALETCESPHETRPTLCGVERGSADCRDFM</sequence>
<dbReference type="InParanoid" id="A0A1Z5RN04"/>
<evidence type="ECO:0000313" key="2">
    <source>
        <dbReference type="Proteomes" id="UP000000768"/>
    </source>
</evidence>
<gene>
    <name evidence="1" type="ORF">SORBI_3004G152601</name>
</gene>
<dbReference type="EMBL" id="CM000763">
    <property type="protein sequence ID" value="OQU84971.1"/>
    <property type="molecule type" value="Genomic_DNA"/>
</dbReference>
<dbReference type="AlphaFoldDB" id="A0A1Z5RN04"/>
<dbReference type="Proteomes" id="UP000000768">
    <property type="component" value="Chromosome 4"/>
</dbReference>
<name>A0A1Z5RN04_SORBI</name>
<reference evidence="2" key="2">
    <citation type="journal article" date="2018" name="Plant J.">
        <title>The Sorghum bicolor reference genome: improved assembly, gene annotations, a transcriptome atlas, and signatures of genome organization.</title>
        <authorList>
            <person name="McCormick R.F."/>
            <person name="Truong S.K."/>
            <person name="Sreedasyam A."/>
            <person name="Jenkins J."/>
            <person name="Shu S."/>
            <person name="Sims D."/>
            <person name="Kennedy M."/>
            <person name="Amirebrahimi M."/>
            <person name="Weers B.D."/>
            <person name="McKinley B."/>
            <person name="Mattison A."/>
            <person name="Morishige D.T."/>
            <person name="Grimwood J."/>
            <person name="Schmutz J."/>
            <person name="Mullet J.E."/>
        </authorList>
    </citation>
    <scope>NUCLEOTIDE SEQUENCE [LARGE SCALE GENOMIC DNA]</scope>
    <source>
        <strain evidence="2">cv. BTx623</strain>
    </source>
</reference>
<evidence type="ECO:0000313" key="1">
    <source>
        <dbReference type="EMBL" id="OQU84971.1"/>
    </source>
</evidence>
<reference evidence="1 2" key="1">
    <citation type="journal article" date="2009" name="Nature">
        <title>The Sorghum bicolor genome and the diversification of grasses.</title>
        <authorList>
            <person name="Paterson A.H."/>
            <person name="Bowers J.E."/>
            <person name="Bruggmann R."/>
            <person name="Dubchak I."/>
            <person name="Grimwood J."/>
            <person name="Gundlach H."/>
            <person name="Haberer G."/>
            <person name="Hellsten U."/>
            <person name="Mitros T."/>
            <person name="Poliakov A."/>
            <person name="Schmutz J."/>
            <person name="Spannagl M."/>
            <person name="Tang H."/>
            <person name="Wang X."/>
            <person name="Wicker T."/>
            <person name="Bharti A.K."/>
            <person name="Chapman J."/>
            <person name="Feltus F.A."/>
            <person name="Gowik U."/>
            <person name="Grigoriev I.V."/>
            <person name="Lyons E."/>
            <person name="Maher C.A."/>
            <person name="Martis M."/>
            <person name="Narechania A."/>
            <person name="Otillar R.P."/>
            <person name="Penning B.W."/>
            <person name="Salamov A.A."/>
            <person name="Wang Y."/>
            <person name="Zhang L."/>
            <person name="Carpita N.C."/>
            <person name="Freeling M."/>
            <person name="Gingle A.R."/>
            <person name="Hash C.T."/>
            <person name="Keller B."/>
            <person name="Klein P."/>
            <person name="Kresovich S."/>
            <person name="McCann M.C."/>
            <person name="Ming R."/>
            <person name="Peterson D.G."/>
            <person name="Mehboob-ur-Rahman"/>
            <person name="Ware D."/>
            <person name="Westhoff P."/>
            <person name="Mayer K.F."/>
            <person name="Messing J."/>
            <person name="Rokhsar D.S."/>
        </authorList>
    </citation>
    <scope>NUCLEOTIDE SEQUENCE [LARGE SCALE GENOMIC DNA]</scope>
    <source>
        <strain evidence="2">cv. BTx623</strain>
    </source>
</reference>
<keyword evidence="2" id="KW-1185">Reference proteome</keyword>
<organism evidence="1 2">
    <name type="scientific">Sorghum bicolor</name>
    <name type="common">Sorghum</name>
    <name type="synonym">Sorghum vulgare</name>
    <dbReference type="NCBI Taxonomy" id="4558"/>
    <lineage>
        <taxon>Eukaryota</taxon>
        <taxon>Viridiplantae</taxon>
        <taxon>Streptophyta</taxon>
        <taxon>Embryophyta</taxon>
        <taxon>Tracheophyta</taxon>
        <taxon>Spermatophyta</taxon>
        <taxon>Magnoliopsida</taxon>
        <taxon>Liliopsida</taxon>
        <taxon>Poales</taxon>
        <taxon>Poaceae</taxon>
        <taxon>PACMAD clade</taxon>
        <taxon>Panicoideae</taxon>
        <taxon>Andropogonodae</taxon>
        <taxon>Andropogoneae</taxon>
        <taxon>Sorghinae</taxon>
        <taxon>Sorghum</taxon>
    </lineage>
</organism>
<proteinExistence type="predicted"/>